<sequence length="108" mass="12364">MLINPVLGNRRSCHVLSKHYRTVPCLLDIDIFFVFSVINEDYAMINPFCTEKCRQCSIATCSVCCNEPPNPATPISPERPVWALFVQRDLFGPQQINECFFFGSNQPY</sequence>
<reference evidence="1 2" key="1">
    <citation type="journal article" date="2020" name="Mol. Biol. Evol.">
        <title>Distinct Expression and Methylation Patterns for Genes with Different Fates following a Single Whole-Genome Duplication in Flowering Plants.</title>
        <authorList>
            <person name="Shi T."/>
            <person name="Rahmani R.S."/>
            <person name="Gugger P.F."/>
            <person name="Wang M."/>
            <person name="Li H."/>
            <person name="Zhang Y."/>
            <person name="Li Z."/>
            <person name="Wang Q."/>
            <person name="Van de Peer Y."/>
            <person name="Marchal K."/>
            <person name="Chen J."/>
        </authorList>
    </citation>
    <scope>NUCLEOTIDE SEQUENCE [LARGE SCALE GENOMIC DNA]</scope>
    <source>
        <tissue evidence="1">Leaf</tissue>
    </source>
</reference>
<name>A0A822YJD6_NELNU</name>
<accession>A0A822YJD6</accession>
<keyword evidence="2" id="KW-1185">Reference proteome</keyword>
<gene>
    <name evidence="1" type="ORF">HUJ06_004944</name>
</gene>
<dbReference type="AlphaFoldDB" id="A0A822YJD6"/>
<proteinExistence type="predicted"/>
<evidence type="ECO:0000313" key="2">
    <source>
        <dbReference type="Proteomes" id="UP000607653"/>
    </source>
</evidence>
<evidence type="ECO:0000313" key="1">
    <source>
        <dbReference type="EMBL" id="DAD34304.1"/>
    </source>
</evidence>
<organism evidence="1 2">
    <name type="scientific">Nelumbo nucifera</name>
    <name type="common">Sacred lotus</name>
    <dbReference type="NCBI Taxonomy" id="4432"/>
    <lineage>
        <taxon>Eukaryota</taxon>
        <taxon>Viridiplantae</taxon>
        <taxon>Streptophyta</taxon>
        <taxon>Embryophyta</taxon>
        <taxon>Tracheophyta</taxon>
        <taxon>Spermatophyta</taxon>
        <taxon>Magnoliopsida</taxon>
        <taxon>Proteales</taxon>
        <taxon>Nelumbonaceae</taxon>
        <taxon>Nelumbo</taxon>
    </lineage>
</organism>
<comment type="caution">
    <text evidence="1">The sequence shown here is derived from an EMBL/GenBank/DDBJ whole genome shotgun (WGS) entry which is preliminary data.</text>
</comment>
<dbReference type="EMBL" id="DUZY01000004">
    <property type="protein sequence ID" value="DAD34304.1"/>
    <property type="molecule type" value="Genomic_DNA"/>
</dbReference>
<protein>
    <submittedName>
        <fullName evidence="1">Uncharacterized protein</fullName>
    </submittedName>
</protein>
<dbReference type="Proteomes" id="UP000607653">
    <property type="component" value="Unassembled WGS sequence"/>
</dbReference>